<keyword evidence="1" id="KW-0812">Transmembrane</keyword>
<reference evidence="2 3" key="1">
    <citation type="journal article" date="2016" name="Nat. Commun.">
        <title>Thousands of microbial genomes shed light on interconnected biogeochemical processes in an aquifer system.</title>
        <authorList>
            <person name="Anantharaman K."/>
            <person name="Brown C.T."/>
            <person name="Hug L.A."/>
            <person name="Sharon I."/>
            <person name="Castelle C.J."/>
            <person name="Probst A.J."/>
            <person name="Thomas B.C."/>
            <person name="Singh A."/>
            <person name="Wilkins M.J."/>
            <person name="Karaoz U."/>
            <person name="Brodie E.L."/>
            <person name="Williams K.H."/>
            <person name="Hubbard S.S."/>
            <person name="Banfield J.F."/>
        </authorList>
    </citation>
    <scope>NUCLEOTIDE SEQUENCE [LARGE SCALE GENOMIC DNA]</scope>
</reference>
<evidence type="ECO:0000313" key="3">
    <source>
        <dbReference type="Proteomes" id="UP000177165"/>
    </source>
</evidence>
<accession>A0A1G2AQD6</accession>
<protein>
    <recommendedName>
        <fullName evidence="4">DUF4956 domain-containing protein</fullName>
    </recommendedName>
</protein>
<proteinExistence type="predicted"/>
<evidence type="ECO:0008006" key="4">
    <source>
        <dbReference type="Google" id="ProtNLM"/>
    </source>
</evidence>
<dbReference type="EMBL" id="MHKB01000012">
    <property type="protein sequence ID" value="OGY78769.1"/>
    <property type="molecule type" value="Genomic_DNA"/>
</dbReference>
<gene>
    <name evidence="2" type="ORF">A3B74_03195</name>
</gene>
<dbReference type="AlphaFoldDB" id="A0A1G2AQD6"/>
<keyword evidence="1" id="KW-0472">Membrane</keyword>
<dbReference type="Pfam" id="PF16316">
    <property type="entry name" value="DUF4956"/>
    <property type="match status" value="1"/>
</dbReference>
<evidence type="ECO:0000313" key="2">
    <source>
        <dbReference type="EMBL" id="OGY78769.1"/>
    </source>
</evidence>
<dbReference type="InterPro" id="IPR032531">
    <property type="entry name" value="DUF4956"/>
</dbReference>
<comment type="caution">
    <text evidence="2">The sequence shown here is derived from an EMBL/GenBank/DDBJ whole genome shotgun (WGS) entry which is preliminary data.</text>
</comment>
<feature type="transmembrane region" description="Helical" evidence="1">
    <location>
        <begin position="100"/>
        <end position="133"/>
    </location>
</feature>
<dbReference type="Proteomes" id="UP000177165">
    <property type="component" value="Unassembled WGS sequence"/>
</dbReference>
<evidence type="ECO:0000256" key="1">
    <source>
        <dbReference type="SAM" id="Phobius"/>
    </source>
</evidence>
<feature type="transmembrane region" description="Helical" evidence="1">
    <location>
        <begin position="53"/>
        <end position="80"/>
    </location>
</feature>
<name>A0A1G2AQD6_9BACT</name>
<organism evidence="2 3">
    <name type="scientific">Candidatus Kerfeldbacteria bacterium RIFCSPHIGHO2_02_FULL_42_14</name>
    <dbReference type="NCBI Taxonomy" id="1798540"/>
    <lineage>
        <taxon>Bacteria</taxon>
        <taxon>Candidatus Kerfeldiibacteriota</taxon>
    </lineage>
</organism>
<sequence length="226" mass="25194">MPTSDTLQQFFMTSGNIAPLRFFVYLLAVALLCFLLGKVYIRFGRALSNRVAFAHNFVLIGLATLLIISVVKSSLALSLGLVGALSIVRFRAAIKEPEELAYLFFVIAIGLGFGADQWLITLFAFVVIILLLIARGQYKRSEQPHLSLAIHTSRSKPDSLQRITEILQKHTTMLSLRRFDESQQGLEALFFVGFSDFAHVESLKRALQAFDASLQVTFLDHQGLLS</sequence>
<dbReference type="STRING" id="1798540.A3B74_03195"/>
<keyword evidence="1" id="KW-1133">Transmembrane helix</keyword>
<feature type="transmembrane region" description="Helical" evidence="1">
    <location>
        <begin position="20"/>
        <end position="41"/>
    </location>
</feature>